<dbReference type="PANTHER" id="PTHR10579">
    <property type="entry name" value="CALCIUM-ACTIVATED CHLORIDE CHANNEL REGULATOR"/>
    <property type="match status" value="1"/>
</dbReference>
<accession>A0ABT5ET67</accession>
<dbReference type="Gene3D" id="3.40.50.410">
    <property type="entry name" value="von Willebrand factor, type A domain"/>
    <property type="match status" value="1"/>
</dbReference>
<sequence length="517" mass="56127">MQILLLLATLVLFARPALAAPRVDVSWRYERADNARTESGSRSLDIPALGAPGLTATDPGIEKTIFLAQTAQSVVDFLGRYQEACTEPVRPRDRSIFPVCTAPRRAVASALRAEIQTLDARILANPRLRADQDVMEVLDLARALAANMQKAEPPIGGYSPPTPLPWYGVRVAARAAAPGGGLALGGGGAQGFGYYRKIVRDGSVPKAAVLTVEGFLREFSLPLTRAEACRDLVCVDPAVAVDSEKRRLYVQLGMSSSMTAETFQRDPLNLAVVLDVSGSMGATDATEKSRLEWAKDALVQTIQELDEADMLSIVLFDTNSEILVRPAPVRDKQALLTKVKALQTRGSTNLEAGLRDGFKLVGENVDRLAGYEHRVLLISDAGLNTGVTDTSSLQRLVTEQASRRIGLTALGLGENFHQSVIHAISNSRGGNYMFVQSGEDMLRYFKAFNYLVTPVAYEFNVEALVQDLGVELLRTYGVTTEAGAQPTRSLIDLKTLFFTEEGGAILLEYALPETRRE</sequence>
<feature type="chain" id="PRO_5045608093" evidence="1">
    <location>
        <begin position="20"/>
        <end position="517"/>
    </location>
</feature>
<dbReference type="Proteomes" id="UP001221411">
    <property type="component" value="Unassembled WGS sequence"/>
</dbReference>
<dbReference type="SUPFAM" id="SSF53300">
    <property type="entry name" value="vWA-like"/>
    <property type="match status" value="1"/>
</dbReference>
<dbReference type="SMART" id="SM00327">
    <property type="entry name" value="VWA"/>
    <property type="match status" value="1"/>
</dbReference>
<protein>
    <submittedName>
        <fullName evidence="3">VWA domain-containing protein</fullName>
    </submittedName>
</protein>
<proteinExistence type="predicted"/>
<dbReference type="PROSITE" id="PS50234">
    <property type="entry name" value="VWFA"/>
    <property type="match status" value="1"/>
</dbReference>
<evidence type="ECO:0000313" key="3">
    <source>
        <dbReference type="EMBL" id="MDC0744393.1"/>
    </source>
</evidence>
<dbReference type="InterPro" id="IPR036465">
    <property type="entry name" value="vWFA_dom_sf"/>
</dbReference>
<reference evidence="3 4" key="1">
    <citation type="submission" date="2022-11" db="EMBL/GenBank/DDBJ databases">
        <title>Minimal conservation of predation-associated metabolite biosynthetic gene clusters underscores biosynthetic potential of Myxococcota including descriptions for ten novel species: Archangium lansinium sp. nov., Myxococcus landrumus sp. nov., Nannocystis bai.</title>
        <authorList>
            <person name="Ahearne A."/>
            <person name="Stevens C."/>
            <person name="Dowd S."/>
        </authorList>
    </citation>
    <scope>NUCLEOTIDE SEQUENCE [LARGE SCALE GENOMIC DNA]</scope>
    <source>
        <strain evidence="3 4">RJM3</strain>
    </source>
</reference>
<feature type="signal peptide" evidence="1">
    <location>
        <begin position="1"/>
        <end position="19"/>
    </location>
</feature>
<dbReference type="PANTHER" id="PTHR10579:SF43">
    <property type="entry name" value="ZINC FINGER (C3HC4-TYPE RING FINGER) FAMILY PROTEIN"/>
    <property type="match status" value="1"/>
</dbReference>
<keyword evidence="1" id="KW-0732">Signal</keyword>
<dbReference type="InterPro" id="IPR002035">
    <property type="entry name" value="VWF_A"/>
</dbReference>
<feature type="domain" description="VWFA" evidence="2">
    <location>
        <begin position="269"/>
        <end position="451"/>
    </location>
</feature>
<dbReference type="Pfam" id="PF13519">
    <property type="entry name" value="VWA_2"/>
    <property type="match status" value="1"/>
</dbReference>
<dbReference type="EMBL" id="JAQNDO010000001">
    <property type="protein sequence ID" value="MDC0744393.1"/>
    <property type="molecule type" value="Genomic_DNA"/>
</dbReference>
<keyword evidence="4" id="KW-1185">Reference proteome</keyword>
<organism evidence="3 4">
    <name type="scientific">Polyangium mundeleinium</name>
    <dbReference type="NCBI Taxonomy" id="2995306"/>
    <lineage>
        <taxon>Bacteria</taxon>
        <taxon>Pseudomonadati</taxon>
        <taxon>Myxococcota</taxon>
        <taxon>Polyangia</taxon>
        <taxon>Polyangiales</taxon>
        <taxon>Polyangiaceae</taxon>
        <taxon>Polyangium</taxon>
    </lineage>
</organism>
<evidence type="ECO:0000256" key="1">
    <source>
        <dbReference type="SAM" id="SignalP"/>
    </source>
</evidence>
<name>A0ABT5ET67_9BACT</name>
<dbReference type="RefSeq" id="WP_271920857.1">
    <property type="nucleotide sequence ID" value="NZ_JAQNDO010000001.1"/>
</dbReference>
<evidence type="ECO:0000313" key="4">
    <source>
        <dbReference type="Proteomes" id="UP001221411"/>
    </source>
</evidence>
<dbReference type="InterPro" id="IPR051266">
    <property type="entry name" value="CLCR"/>
</dbReference>
<gene>
    <name evidence="3" type="ORF">POL67_23885</name>
</gene>
<comment type="caution">
    <text evidence="3">The sequence shown here is derived from an EMBL/GenBank/DDBJ whole genome shotgun (WGS) entry which is preliminary data.</text>
</comment>
<evidence type="ECO:0000259" key="2">
    <source>
        <dbReference type="PROSITE" id="PS50234"/>
    </source>
</evidence>